<feature type="transmembrane region" description="Helical" evidence="1">
    <location>
        <begin position="20"/>
        <end position="36"/>
    </location>
</feature>
<proteinExistence type="predicted"/>
<comment type="caution">
    <text evidence="2">The sequence shown here is derived from an EMBL/GenBank/DDBJ whole genome shotgun (WGS) entry which is preliminary data.</text>
</comment>
<evidence type="ECO:0000256" key="1">
    <source>
        <dbReference type="SAM" id="Phobius"/>
    </source>
</evidence>
<reference evidence="2 3" key="1">
    <citation type="submission" date="2013-07" db="EMBL/GenBank/DDBJ databases">
        <authorList>
            <person name="Stoco P.H."/>
            <person name="Wagner G."/>
            <person name="Gerber A."/>
            <person name="Zaha A."/>
            <person name="Thompson C."/>
            <person name="Bartholomeu D.C."/>
            <person name="Luckemeyer D.D."/>
            <person name="Bahia D."/>
            <person name="Loreto E."/>
            <person name="Prestes E.B."/>
            <person name="Lima F.M."/>
            <person name="Rodrigues-Luiz G."/>
            <person name="Vallejo G.A."/>
            <person name="Filho J.F."/>
            <person name="Monteiro K.M."/>
            <person name="Tyler K.M."/>
            <person name="de Almeida L.G."/>
            <person name="Ortiz M.F."/>
            <person name="Siervo M.A."/>
            <person name="de Moraes M.H."/>
            <person name="Cunha O.L."/>
            <person name="Mendonca-Neto R."/>
            <person name="Silva R."/>
            <person name="Teixeira S.M."/>
            <person name="Murta S.M."/>
            <person name="Sincero T.C."/>
            <person name="Mendes T.A."/>
            <person name="Urmenyi T.P."/>
            <person name="Silva V.G."/>
            <person name="da Rocha W.D."/>
            <person name="Andersson B."/>
            <person name="Romanha A.J."/>
            <person name="Steindel M."/>
            <person name="de Vasconcelos A.T."/>
            <person name="Grisard E.C."/>
        </authorList>
    </citation>
    <scope>NUCLEOTIDE SEQUENCE [LARGE SCALE GENOMIC DNA]</scope>
    <source>
        <strain evidence="2 3">SC58</strain>
    </source>
</reference>
<dbReference type="EMBL" id="AUPL01003761">
    <property type="protein sequence ID" value="ESL08534.1"/>
    <property type="molecule type" value="Genomic_DNA"/>
</dbReference>
<sequence length="117" mass="13650">MSSLPGVARYERLPTRTKIQFFWCSMLVMGFAYQFLKMTVLRVQPKREEQMYMHIKKVYGDNLPPELIDIARRQREAQDALTLSNMLRTPTPGETAGALQHELDPRRIAQLKSYNGY</sequence>
<name>A0A061J0T1_TRYRA</name>
<keyword evidence="3" id="KW-1185">Reference proteome</keyword>
<dbReference type="Proteomes" id="UP000031737">
    <property type="component" value="Unassembled WGS sequence"/>
</dbReference>
<keyword evidence="1" id="KW-0472">Membrane</keyword>
<keyword evidence="1" id="KW-1133">Transmembrane helix</keyword>
<dbReference type="AlphaFoldDB" id="A0A061J0T1"/>
<evidence type="ECO:0000313" key="3">
    <source>
        <dbReference type="Proteomes" id="UP000031737"/>
    </source>
</evidence>
<accession>A0A061J0T1</accession>
<organism evidence="2 3">
    <name type="scientific">Trypanosoma rangeli SC58</name>
    <dbReference type="NCBI Taxonomy" id="429131"/>
    <lineage>
        <taxon>Eukaryota</taxon>
        <taxon>Discoba</taxon>
        <taxon>Euglenozoa</taxon>
        <taxon>Kinetoplastea</taxon>
        <taxon>Metakinetoplastina</taxon>
        <taxon>Trypanosomatida</taxon>
        <taxon>Trypanosomatidae</taxon>
        <taxon>Trypanosoma</taxon>
        <taxon>Herpetosoma</taxon>
    </lineage>
</organism>
<dbReference type="VEuPathDB" id="TriTrypDB:TRSC58_03761"/>
<protein>
    <submittedName>
        <fullName evidence="2">Uncharacterized protein</fullName>
    </submittedName>
</protein>
<keyword evidence="1" id="KW-0812">Transmembrane</keyword>
<evidence type="ECO:0000313" key="2">
    <source>
        <dbReference type="EMBL" id="ESL08534.1"/>
    </source>
</evidence>
<gene>
    <name evidence="2" type="ORF">TRSC58_03761</name>
</gene>
<dbReference type="OrthoDB" id="238323at2759"/>